<evidence type="ECO:0000259" key="7">
    <source>
        <dbReference type="SMART" id="SM00278"/>
    </source>
</evidence>
<evidence type="ECO:0000256" key="3">
    <source>
        <dbReference type="ARBA" id="ARBA00023125"/>
    </source>
</evidence>
<evidence type="ECO:0000313" key="9">
    <source>
        <dbReference type="Proteomes" id="UP001500121"/>
    </source>
</evidence>
<comment type="caution">
    <text evidence="8">The sequence shown here is derived from an EMBL/GenBank/DDBJ whole genome shotgun (WGS) entry which is preliminary data.</text>
</comment>
<dbReference type="InterPro" id="IPR013849">
    <property type="entry name" value="DNA_helicase_Holl-junc_RuvA_I"/>
</dbReference>
<dbReference type="Pfam" id="PF01330">
    <property type="entry name" value="RuvA_N"/>
    <property type="match status" value="1"/>
</dbReference>
<evidence type="ECO:0000256" key="2">
    <source>
        <dbReference type="ARBA" id="ARBA00022763"/>
    </source>
</evidence>
<feature type="region of interest" description="Domain III" evidence="6">
    <location>
        <begin position="155"/>
        <end position="204"/>
    </location>
</feature>
<dbReference type="SUPFAM" id="SSF46929">
    <property type="entry name" value="DNA helicase RuvA subunit, C-terminal domain"/>
    <property type="match status" value="1"/>
</dbReference>
<comment type="subcellular location">
    <subcellularLocation>
        <location evidence="6">Cytoplasm</location>
    </subcellularLocation>
</comment>
<dbReference type="Gene3D" id="1.10.150.20">
    <property type="entry name" value="5' to 3' exonuclease, C-terminal subdomain"/>
    <property type="match status" value="1"/>
</dbReference>
<dbReference type="EMBL" id="BAABLP010000002">
    <property type="protein sequence ID" value="GAA4743696.1"/>
    <property type="molecule type" value="Genomic_DNA"/>
</dbReference>
<keyword evidence="1 6" id="KW-0963">Cytoplasm</keyword>
<dbReference type="InterPro" id="IPR003583">
    <property type="entry name" value="Hlx-hairpin-Hlx_DNA-bd_motif"/>
</dbReference>
<proteinExistence type="inferred from homology"/>
<reference evidence="9" key="1">
    <citation type="journal article" date="2019" name="Int. J. Syst. Evol. Microbiol.">
        <title>The Global Catalogue of Microorganisms (GCM) 10K type strain sequencing project: providing services to taxonomists for standard genome sequencing and annotation.</title>
        <authorList>
            <consortium name="The Broad Institute Genomics Platform"/>
            <consortium name="The Broad Institute Genome Sequencing Center for Infectious Disease"/>
            <person name="Wu L."/>
            <person name="Ma J."/>
        </authorList>
    </citation>
    <scope>NUCLEOTIDE SEQUENCE [LARGE SCALE GENOMIC DNA]</scope>
    <source>
        <strain evidence="9">JCM 19015</strain>
    </source>
</reference>
<dbReference type="CDD" id="cd14332">
    <property type="entry name" value="UBA_RuvA_C"/>
    <property type="match status" value="1"/>
</dbReference>
<dbReference type="InterPro" id="IPR011114">
    <property type="entry name" value="RuvA_C"/>
</dbReference>
<dbReference type="SUPFAM" id="SSF47781">
    <property type="entry name" value="RuvA domain 2-like"/>
    <property type="match status" value="1"/>
</dbReference>
<dbReference type="Gene3D" id="2.40.50.140">
    <property type="entry name" value="Nucleic acid-binding proteins"/>
    <property type="match status" value="1"/>
</dbReference>
<dbReference type="NCBIfam" id="TIGR00084">
    <property type="entry name" value="ruvA"/>
    <property type="match status" value="1"/>
</dbReference>
<gene>
    <name evidence="6 8" type="primary">ruvA</name>
    <name evidence="8" type="ORF">GCM10025783_14150</name>
</gene>
<protein>
    <recommendedName>
        <fullName evidence="6">Holliday junction branch migration complex subunit RuvA</fullName>
    </recommendedName>
</protein>
<dbReference type="SMART" id="SM00278">
    <property type="entry name" value="HhH1"/>
    <property type="match status" value="2"/>
</dbReference>
<evidence type="ECO:0000313" key="8">
    <source>
        <dbReference type="EMBL" id="GAA4743696.1"/>
    </source>
</evidence>
<dbReference type="InterPro" id="IPR036267">
    <property type="entry name" value="RuvA_C_sf"/>
</dbReference>
<feature type="region of interest" description="Domain II" evidence="6">
    <location>
        <begin position="72"/>
        <end position="149"/>
    </location>
</feature>
<dbReference type="Gene3D" id="1.10.8.10">
    <property type="entry name" value="DNA helicase RuvA subunit, C-terminal domain"/>
    <property type="match status" value="1"/>
</dbReference>
<feature type="domain" description="Helix-hairpin-helix DNA-binding motif class 1" evidence="7">
    <location>
        <begin position="80"/>
        <end position="99"/>
    </location>
</feature>
<evidence type="ECO:0000256" key="5">
    <source>
        <dbReference type="ARBA" id="ARBA00023204"/>
    </source>
</evidence>
<evidence type="ECO:0000256" key="1">
    <source>
        <dbReference type="ARBA" id="ARBA00022490"/>
    </source>
</evidence>
<dbReference type="InterPro" id="IPR010994">
    <property type="entry name" value="RuvA_2-like"/>
</dbReference>
<comment type="caution">
    <text evidence="6">Lacks conserved residue(s) required for the propagation of feature annotation.</text>
</comment>
<dbReference type="InterPro" id="IPR012340">
    <property type="entry name" value="NA-bd_OB-fold"/>
</dbReference>
<dbReference type="Proteomes" id="UP001500121">
    <property type="component" value="Unassembled WGS sequence"/>
</dbReference>
<dbReference type="Pfam" id="PF14520">
    <property type="entry name" value="HHH_5"/>
    <property type="match status" value="1"/>
</dbReference>
<comment type="subunit">
    <text evidence="6">Homotetramer. Forms an RuvA(8)-RuvB(12)-Holliday junction (HJ) complex. HJ DNA is sandwiched between 2 RuvA tetramers; dsDNA enters through RuvA and exits via RuvB. An RuvB hexamer assembles on each DNA strand where it exits the tetramer. Each RuvB hexamer is contacted by two RuvA subunits (via domain III) on 2 adjacent RuvB subunits; this complex drives branch migration. In the full resolvosome a probable DNA-RuvA(4)-RuvB(12)-RuvC(2) complex forms which resolves the HJ.</text>
</comment>
<organism evidence="8 9">
    <name type="scientific">Amnibacterium soli</name>
    <dbReference type="NCBI Taxonomy" id="1282736"/>
    <lineage>
        <taxon>Bacteria</taxon>
        <taxon>Bacillati</taxon>
        <taxon>Actinomycetota</taxon>
        <taxon>Actinomycetes</taxon>
        <taxon>Micrococcales</taxon>
        <taxon>Microbacteriaceae</taxon>
        <taxon>Amnibacterium</taxon>
    </lineage>
</organism>
<evidence type="ECO:0000256" key="4">
    <source>
        <dbReference type="ARBA" id="ARBA00023172"/>
    </source>
</evidence>
<evidence type="ECO:0000256" key="6">
    <source>
        <dbReference type="HAMAP-Rule" id="MF_00031"/>
    </source>
</evidence>
<sequence>MRSPSLVGMIASLRGTVLEALGTTLVVDVHGVGYAVTVTPDHALSVRSGEEVLVHTAMVVREDDMSLFGFPDRERLEVFDLLRGVTGVGPKSAMGVLAALAPEEIAAAVSNDDDAVFRRVSGIGPKTAKLIVVSLTGKLIAVRTSAPRPTARGADVLVALVGLGYQERAAQAVLDDVLAARPDERQTAVLLRAALAALGPQTVR</sequence>
<name>A0ABP8Z1F5_9MICO</name>
<dbReference type="Pfam" id="PF07499">
    <property type="entry name" value="RuvA_C"/>
    <property type="match status" value="1"/>
</dbReference>
<keyword evidence="4 6" id="KW-0233">DNA recombination</keyword>
<comment type="function">
    <text evidence="6">The RuvA-RuvB-RuvC complex processes Holliday junction (HJ) DNA during genetic recombination and DNA repair, while the RuvA-RuvB complex plays an important role in the rescue of blocked DNA replication forks via replication fork reversal (RFR). RuvA specifically binds to HJ cruciform DNA, conferring on it an open structure. The RuvB hexamer acts as an ATP-dependent pump, pulling dsDNA into and through the RuvAB complex. HJ branch migration allows RuvC to scan DNA until it finds its consensus sequence, where it cleaves and resolves the cruciform DNA.</text>
</comment>
<dbReference type="SUPFAM" id="SSF50249">
    <property type="entry name" value="Nucleic acid-binding proteins"/>
    <property type="match status" value="1"/>
</dbReference>
<dbReference type="HAMAP" id="MF_00031">
    <property type="entry name" value="DNA_HJ_migration_RuvA"/>
    <property type="match status" value="1"/>
</dbReference>
<keyword evidence="9" id="KW-1185">Reference proteome</keyword>
<dbReference type="InterPro" id="IPR000085">
    <property type="entry name" value="RuvA"/>
</dbReference>
<comment type="similarity">
    <text evidence="6">Belongs to the RuvA family.</text>
</comment>
<accession>A0ABP8Z1F5</accession>
<feature type="domain" description="Helix-hairpin-helix DNA-binding motif class 1" evidence="7">
    <location>
        <begin position="115"/>
        <end position="134"/>
    </location>
</feature>
<comment type="domain">
    <text evidence="6">Has three domains with a flexible linker between the domains II and III and assumes an 'L' shape. Domain III is highly mobile and contacts RuvB.</text>
</comment>
<keyword evidence="5 6" id="KW-0234">DNA repair</keyword>
<keyword evidence="3 6" id="KW-0238">DNA-binding</keyword>
<keyword evidence="2 6" id="KW-0227">DNA damage</keyword>